<evidence type="ECO:0000256" key="6">
    <source>
        <dbReference type="ARBA" id="ARBA00022664"/>
    </source>
</evidence>
<comment type="subcellular location">
    <subcellularLocation>
        <location evidence="4">Nucleus</location>
    </subcellularLocation>
</comment>
<dbReference type="AlphaFoldDB" id="A0A1E4TK33"/>
<evidence type="ECO:0000256" key="1">
    <source>
        <dbReference type="ARBA" id="ARBA00001166"/>
    </source>
</evidence>
<evidence type="ECO:0000256" key="10">
    <source>
        <dbReference type="ARBA" id="ARBA00036943"/>
    </source>
</evidence>
<evidence type="ECO:0000256" key="3">
    <source>
        <dbReference type="ARBA" id="ARBA00001947"/>
    </source>
</evidence>
<dbReference type="PANTHER" id="PTHR11142">
    <property type="entry name" value="PSEUDOURIDYLATE SYNTHASE"/>
    <property type="match status" value="1"/>
</dbReference>
<dbReference type="Proteomes" id="UP000095023">
    <property type="component" value="Unassembled WGS sequence"/>
</dbReference>
<dbReference type="NCBIfam" id="TIGR00071">
    <property type="entry name" value="hisT_truA"/>
    <property type="match status" value="1"/>
</dbReference>
<evidence type="ECO:0000256" key="17">
    <source>
        <dbReference type="SAM" id="MobiDB-lite"/>
    </source>
</evidence>
<dbReference type="EMBL" id="KV453841">
    <property type="protein sequence ID" value="ODV92103.1"/>
    <property type="molecule type" value="Genomic_DNA"/>
</dbReference>
<dbReference type="SUPFAM" id="SSF55120">
    <property type="entry name" value="Pseudouridine synthase"/>
    <property type="match status" value="1"/>
</dbReference>
<organism evidence="19 20">
    <name type="scientific">Tortispora caseinolytica NRRL Y-17796</name>
    <dbReference type="NCBI Taxonomy" id="767744"/>
    <lineage>
        <taxon>Eukaryota</taxon>
        <taxon>Fungi</taxon>
        <taxon>Dikarya</taxon>
        <taxon>Ascomycota</taxon>
        <taxon>Saccharomycotina</taxon>
        <taxon>Trigonopsidomycetes</taxon>
        <taxon>Trigonopsidales</taxon>
        <taxon>Trigonopsidaceae</taxon>
        <taxon>Tortispora</taxon>
    </lineage>
</organism>
<keyword evidence="6" id="KW-0507">mRNA processing</keyword>
<proteinExistence type="inferred from homology"/>
<evidence type="ECO:0000256" key="13">
    <source>
        <dbReference type="ARBA" id="ARBA00079072"/>
    </source>
</evidence>
<dbReference type="GO" id="GO:1990481">
    <property type="term" value="P:mRNA pseudouridine synthesis"/>
    <property type="evidence" value="ECO:0007669"/>
    <property type="project" value="EnsemblFungi"/>
</dbReference>
<dbReference type="InterPro" id="IPR041708">
    <property type="entry name" value="PUS1/PUS2-like"/>
</dbReference>
<dbReference type="Gene3D" id="3.30.70.660">
    <property type="entry name" value="Pseudouridine synthase I, catalytic domain, C-terminal subdomain"/>
    <property type="match status" value="1"/>
</dbReference>
<dbReference type="FunFam" id="3.30.70.660:FF:000002">
    <property type="entry name" value="tRNA pseudouridine synthase"/>
    <property type="match status" value="1"/>
</dbReference>
<evidence type="ECO:0000313" key="20">
    <source>
        <dbReference type="Proteomes" id="UP000095023"/>
    </source>
</evidence>
<dbReference type="InterPro" id="IPR001406">
    <property type="entry name" value="PsdUridine_synth_TruA"/>
</dbReference>
<dbReference type="OrthoDB" id="10256309at2759"/>
<evidence type="ECO:0000256" key="15">
    <source>
        <dbReference type="PIRSR" id="PIRSR641708-1"/>
    </source>
</evidence>
<feature type="active site" description="Nucleophile" evidence="15">
    <location>
        <position position="108"/>
    </location>
</feature>
<evidence type="ECO:0000256" key="2">
    <source>
        <dbReference type="ARBA" id="ARBA00001832"/>
    </source>
</evidence>
<dbReference type="PANTHER" id="PTHR11142:SF4">
    <property type="entry name" value="PSEUDOURIDYLATE SYNTHASE 1 HOMOLOG"/>
    <property type="match status" value="1"/>
</dbReference>
<dbReference type="GO" id="GO:0009982">
    <property type="term" value="F:pseudouridine synthase activity"/>
    <property type="evidence" value="ECO:0007669"/>
    <property type="project" value="EnsemblFungi"/>
</dbReference>
<comment type="function">
    <text evidence="11">Formation of pseudouridine at positions 27 and 28 in the anticodon stem and loop of transfer RNAs; at positions 34 and 36 of intron-containing precursor tRNA(Ile) and at position 35 in the intron-containing tRNA(Tyr). Catalyzes pseudouridylation at position 44 in U2 snRNA. Also catalyzes pseudouridylation of mRNAs.</text>
</comment>
<sequence length="462" mass="52974">MESNGNTTDIKRKPDESDEASSGIGLDKRRKLSRPPDPSIPREPRLPKKKVVVLIGYCGSGYHGIQLNPPHKTIEGEIFQAMVSAGAVWSLNADDPRKLSLIRAARTDKGVHAAGNVLSLKLVIEDPAIIEKINSYLPETIRIWHISRINKSFECRRMCGSRVYEYMLPTYSFLSPKPGTHLAKMITSDTGSDCQKYWESVLDDYRNNGLVPEEVFRVEHTAFDENSKEPKPLSSNDEKIRDKVREIDSKHRTAYRIESDRLTRFREILNKYLGSHNFYNYTVGKDFKDPSAIRHMKSITVSEPFCINDMEWVSVKIHGDSFMLHQIRKMISLAVLVVRVGAPSKLIDDSFQKVKINIPKAPALGLLLDHPVYDAGNEVLEKNGYEPINFDKYKDQIDEFKSKFIYSKIYEEEQEYGTFNSFFSFVDRFSAIRTFQYLYQGINESTASGNTELDDDDYYEED</sequence>
<dbReference type="InterPro" id="IPR020103">
    <property type="entry name" value="PsdUridine_synth_cat_dom_sf"/>
</dbReference>
<dbReference type="GO" id="GO:0031119">
    <property type="term" value="P:tRNA pseudouridine synthesis"/>
    <property type="evidence" value="ECO:0007669"/>
    <property type="project" value="EnsemblFungi"/>
</dbReference>
<gene>
    <name evidence="19" type="ORF">CANCADRAFT_30361</name>
</gene>
<dbReference type="Pfam" id="PF01416">
    <property type="entry name" value="PseudoU_synth_1"/>
    <property type="match status" value="1"/>
</dbReference>
<evidence type="ECO:0000256" key="12">
    <source>
        <dbReference type="ARBA" id="ARBA00073968"/>
    </source>
</evidence>
<name>A0A1E4TK33_9ASCO</name>
<dbReference type="InterPro" id="IPR020097">
    <property type="entry name" value="PsdUridine_synth_TruA_a/b_dom"/>
</dbReference>
<comment type="catalytic activity">
    <reaction evidence="2">
        <text>uridine in snRNA = pseudouridine in snRNA</text>
        <dbReference type="Rhea" id="RHEA:51124"/>
        <dbReference type="Rhea" id="RHEA-COMP:12891"/>
        <dbReference type="Rhea" id="RHEA-COMP:12892"/>
        <dbReference type="ChEBI" id="CHEBI:65314"/>
        <dbReference type="ChEBI" id="CHEBI:65315"/>
    </reaction>
</comment>
<evidence type="ECO:0000256" key="14">
    <source>
        <dbReference type="ARBA" id="ARBA00080858"/>
    </source>
</evidence>
<keyword evidence="8" id="KW-0413">Isomerase</keyword>
<feature type="region of interest" description="Disordered" evidence="17">
    <location>
        <begin position="1"/>
        <end position="45"/>
    </location>
</feature>
<comment type="catalytic activity">
    <reaction evidence="1">
        <text>a uridine in mRNA = a pseudouridine in mRNA</text>
        <dbReference type="Rhea" id="RHEA:56644"/>
        <dbReference type="Rhea" id="RHEA-COMP:14658"/>
        <dbReference type="Rhea" id="RHEA-COMP:14659"/>
        <dbReference type="ChEBI" id="CHEBI:65314"/>
        <dbReference type="ChEBI" id="CHEBI:65315"/>
    </reaction>
</comment>
<evidence type="ECO:0000256" key="16">
    <source>
        <dbReference type="PIRSR" id="PIRSR641708-2"/>
    </source>
</evidence>
<keyword evidence="9" id="KW-0539">Nucleus</keyword>
<evidence type="ECO:0000259" key="18">
    <source>
        <dbReference type="Pfam" id="PF01416"/>
    </source>
</evidence>
<feature type="binding site" evidence="16">
    <location>
        <position position="164"/>
    </location>
    <ligand>
        <name>substrate</name>
    </ligand>
</feature>
<accession>A0A1E4TK33</accession>
<keyword evidence="7" id="KW-0819">tRNA processing</keyword>
<evidence type="ECO:0000256" key="9">
    <source>
        <dbReference type="ARBA" id="ARBA00023242"/>
    </source>
</evidence>
<evidence type="ECO:0000256" key="11">
    <source>
        <dbReference type="ARBA" id="ARBA00053072"/>
    </source>
</evidence>
<comment type="similarity">
    <text evidence="5">Belongs to the tRNA pseudouridine synthase TruA family.</text>
</comment>
<dbReference type="InterPro" id="IPR020094">
    <property type="entry name" value="TruA/RsuA/RluB/E/F_N"/>
</dbReference>
<comment type="cofactor">
    <cofactor evidence="3">
        <name>Zn(2+)</name>
        <dbReference type="ChEBI" id="CHEBI:29105"/>
    </cofactor>
</comment>
<evidence type="ECO:0000256" key="5">
    <source>
        <dbReference type="ARBA" id="ARBA00009375"/>
    </source>
</evidence>
<feature type="domain" description="Pseudouridine synthase I TruA alpha/beta" evidence="18">
    <location>
        <begin position="270"/>
        <end position="374"/>
    </location>
</feature>
<evidence type="ECO:0000256" key="7">
    <source>
        <dbReference type="ARBA" id="ARBA00022694"/>
    </source>
</evidence>
<evidence type="ECO:0000256" key="8">
    <source>
        <dbReference type="ARBA" id="ARBA00023235"/>
    </source>
</evidence>
<dbReference type="GO" id="GO:0003723">
    <property type="term" value="F:RNA binding"/>
    <property type="evidence" value="ECO:0007669"/>
    <property type="project" value="InterPro"/>
</dbReference>
<evidence type="ECO:0000313" key="19">
    <source>
        <dbReference type="EMBL" id="ODV92103.1"/>
    </source>
</evidence>
<dbReference type="CDD" id="cd02568">
    <property type="entry name" value="PseudoU_synth_PUS1_PUS2"/>
    <property type="match status" value="1"/>
</dbReference>
<comment type="catalytic activity">
    <reaction evidence="10">
        <text>a uridine in tRNA = a pseudouridine in tRNA</text>
        <dbReference type="Rhea" id="RHEA:54572"/>
        <dbReference type="Rhea" id="RHEA-COMP:13339"/>
        <dbReference type="Rhea" id="RHEA-COMP:13934"/>
        <dbReference type="ChEBI" id="CHEBI:65314"/>
        <dbReference type="ChEBI" id="CHEBI:65315"/>
    </reaction>
</comment>
<keyword evidence="20" id="KW-1185">Reference proteome</keyword>
<dbReference type="GO" id="GO:0031120">
    <property type="term" value="P:snRNA pseudouridine synthesis"/>
    <property type="evidence" value="ECO:0007669"/>
    <property type="project" value="EnsemblFungi"/>
</dbReference>
<reference evidence="20" key="1">
    <citation type="submission" date="2016-02" db="EMBL/GenBank/DDBJ databases">
        <title>Comparative genomics of biotechnologically important yeasts.</title>
        <authorList>
            <consortium name="DOE Joint Genome Institute"/>
            <person name="Riley R."/>
            <person name="Haridas S."/>
            <person name="Wolfe K.H."/>
            <person name="Lopes M.R."/>
            <person name="Hittinger C.T."/>
            <person name="Goker M."/>
            <person name="Salamov A."/>
            <person name="Wisecaver J."/>
            <person name="Long T.M."/>
            <person name="Aerts A.L."/>
            <person name="Barry K."/>
            <person name="Choi C."/>
            <person name="Clum A."/>
            <person name="Coughlan A.Y."/>
            <person name="Deshpande S."/>
            <person name="Douglass A.P."/>
            <person name="Hanson S.J."/>
            <person name="Klenk H.-P."/>
            <person name="Labutti K."/>
            <person name="Lapidus A."/>
            <person name="Lindquist E."/>
            <person name="Lipzen A."/>
            <person name="Meier-Kolthoff J.P."/>
            <person name="Ohm R.A."/>
            <person name="Otillar R.P."/>
            <person name="Pangilinan J."/>
            <person name="Peng Y."/>
            <person name="Rokas A."/>
            <person name="Rosa C.A."/>
            <person name="Scheuner C."/>
            <person name="Sibirny A.A."/>
            <person name="Slot J.C."/>
            <person name="Stielow J.B."/>
            <person name="Sun H."/>
            <person name="Kurtzman C.P."/>
            <person name="Blackwell M."/>
            <person name="Jeffries T.W."/>
            <person name="Grigoriev I.V."/>
        </authorList>
    </citation>
    <scope>NUCLEOTIDE SEQUENCE [LARGE SCALE GENOMIC DNA]</scope>
    <source>
        <strain evidence="20">NRRL Y-17796</strain>
    </source>
</reference>
<dbReference type="Gene3D" id="3.30.70.580">
    <property type="entry name" value="Pseudouridine synthase I, catalytic domain, N-terminal subdomain"/>
    <property type="match status" value="1"/>
</dbReference>
<evidence type="ECO:0000256" key="4">
    <source>
        <dbReference type="ARBA" id="ARBA00004123"/>
    </source>
</evidence>
<dbReference type="GO" id="GO:0005634">
    <property type="term" value="C:nucleus"/>
    <property type="evidence" value="ECO:0007669"/>
    <property type="project" value="UniProtKB-SubCell"/>
</dbReference>
<dbReference type="InterPro" id="IPR020095">
    <property type="entry name" value="PsdUridine_synth_TruA_C"/>
</dbReference>
<protein>
    <recommendedName>
        <fullName evidence="12">tRNA pseudouridine synthase 1</fullName>
    </recommendedName>
    <alternativeName>
        <fullName evidence="13">tRNA pseudouridylate synthase 1</fullName>
    </alternativeName>
    <alternativeName>
        <fullName evidence="14">tRNA-uridine isomerase 1</fullName>
    </alternativeName>
</protein>
<dbReference type="GO" id="GO:0006397">
    <property type="term" value="P:mRNA processing"/>
    <property type="evidence" value="ECO:0007669"/>
    <property type="project" value="UniProtKB-KW"/>
</dbReference>
<dbReference type="FunFam" id="3.30.70.580:FF:000002">
    <property type="entry name" value="tRNA pseudouridine synthase"/>
    <property type="match status" value="1"/>
</dbReference>